<feature type="region of interest" description="Disordered" evidence="1">
    <location>
        <begin position="271"/>
        <end position="302"/>
    </location>
</feature>
<dbReference type="OrthoDB" id="3364670at2759"/>
<dbReference type="HOGENOM" id="CLU_004552_10_2_1"/>
<feature type="compositionally biased region" description="Basic and acidic residues" evidence="1">
    <location>
        <begin position="278"/>
        <end position="296"/>
    </location>
</feature>
<keyword evidence="4" id="KW-1185">Reference proteome</keyword>
<dbReference type="InterPro" id="IPR040521">
    <property type="entry name" value="KDZ"/>
</dbReference>
<dbReference type="AlphaFoldDB" id="A0A0C9V1M9"/>
<dbReference type="Pfam" id="PF18758">
    <property type="entry name" value="KDZ"/>
    <property type="match status" value="1"/>
</dbReference>
<dbReference type="InterPro" id="IPR041320">
    <property type="entry name" value="CxC1"/>
</dbReference>
<feature type="domain" description="CxC1-like cysteine cluster associated with KDZ transposases" evidence="2">
    <location>
        <begin position="139"/>
        <end position="227"/>
    </location>
</feature>
<name>A0A0C9V1M9_9AGAM</name>
<feature type="region of interest" description="Disordered" evidence="1">
    <location>
        <begin position="33"/>
        <end position="64"/>
    </location>
</feature>
<feature type="compositionally biased region" description="Basic and acidic residues" evidence="1">
    <location>
        <begin position="41"/>
        <end position="56"/>
    </location>
</feature>
<sequence>MVPVQRRLRNTAKLSLPPAPVLVLPGRQCFVQHSHSVQPSRPEDGGDAQDRGRHVYDNATTDDDPYANFDDAGPSFSDAVYFPNDHDAPEVTRLSNRQKKLNQWRRWSTEVIPSLVPLFRAYLRDTSNLRIPAVLRSRDRNCSCVSGGRTLQVTCVLFDRVEQIQLRACACSSAPSQLMSMGLFACAPIAPSLAVDLRLLHFVKTLFVRLTPNTTAWCEALAVFLQECGYGLTTQNNLRRRFSNAYHWYCVLVMHNYDLVSGIINASRLQSSGNQAEDSDRALEEEDKPVPHEDANIPRGLQHPSDYLHSRCPLCFGGANWRKERDQLVDFIICIDACFTQKRSKNPQGAEGHDPPNPTKSVFIPSETVVQMEAHTERCRSKGKERGRRASRPSEEDDRVEEGMQVPVSVLDSCGDSFIAADEKREKASTNFFADTGLMALLCRHDHVLWLVNMTSAGEKQHYALALIQRLTEHIPDDMSVGLLYDIGCQLERSWHKFKFFDNSILSRFHFAISVFHAYGHQWPCQVVYHPRKRKGFGLSDGEGCKQLWSALKPLIGPLRVSGHHQRLFVLDLQVRHLNTKSLQAYGNWLSRRWTNCQSWKRQAISRLWSCGSSEETLQAEWAAQVAHQMRPVPRQSKKKGDEEITKILELEKLVVVHTQTVRTLELQFIANRIHDLENFQIEIADAHTQHSKLAETL</sequence>
<dbReference type="PANTHER" id="PTHR33096:SF1">
    <property type="entry name" value="CXC1-LIKE CYSTEINE CLUSTER ASSOCIATED WITH KDZ TRANSPOSASES DOMAIN-CONTAINING PROTEIN"/>
    <property type="match status" value="1"/>
</dbReference>
<feature type="region of interest" description="Disordered" evidence="1">
    <location>
        <begin position="376"/>
        <end position="402"/>
    </location>
</feature>
<evidence type="ECO:0000259" key="2">
    <source>
        <dbReference type="Pfam" id="PF18802"/>
    </source>
</evidence>
<dbReference type="PANTHER" id="PTHR33096">
    <property type="entry name" value="CXC2 DOMAIN-CONTAINING PROTEIN"/>
    <property type="match status" value="1"/>
</dbReference>
<dbReference type="Proteomes" id="UP000053820">
    <property type="component" value="Unassembled WGS sequence"/>
</dbReference>
<dbReference type="EMBL" id="KN839895">
    <property type="protein sequence ID" value="KIJ59144.1"/>
    <property type="molecule type" value="Genomic_DNA"/>
</dbReference>
<evidence type="ECO:0000256" key="1">
    <source>
        <dbReference type="SAM" id="MobiDB-lite"/>
    </source>
</evidence>
<evidence type="ECO:0000313" key="3">
    <source>
        <dbReference type="EMBL" id="KIJ59144.1"/>
    </source>
</evidence>
<protein>
    <recommendedName>
        <fullName evidence="2">CxC1-like cysteine cluster associated with KDZ transposases domain-containing protein</fullName>
    </recommendedName>
</protein>
<accession>A0A0C9V1M9</accession>
<gene>
    <name evidence="3" type="ORF">HYDPIDRAFT_33443</name>
</gene>
<proteinExistence type="predicted"/>
<dbReference type="Pfam" id="PF18802">
    <property type="entry name" value="CxC1"/>
    <property type="match status" value="1"/>
</dbReference>
<evidence type="ECO:0000313" key="4">
    <source>
        <dbReference type="Proteomes" id="UP000053820"/>
    </source>
</evidence>
<reference evidence="3 4" key="1">
    <citation type="submission" date="2014-04" db="EMBL/GenBank/DDBJ databases">
        <title>Evolutionary Origins and Diversification of the Mycorrhizal Mutualists.</title>
        <authorList>
            <consortium name="DOE Joint Genome Institute"/>
            <consortium name="Mycorrhizal Genomics Consortium"/>
            <person name="Kohler A."/>
            <person name="Kuo A."/>
            <person name="Nagy L.G."/>
            <person name="Floudas D."/>
            <person name="Copeland A."/>
            <person name="Barry K.W."/>
            <person name="Cichocki N."/>
            <person name="Veneault-Fourrey C."/>
            <person name="LaButti K."/>
            <person name="Lindquist E.A."/>
            <person name="Lipzen A."/>
            <person name="Lundell T."/>
            <person name="Morin E."/>
            <person name="Murat C."/>
            <person name="Riley R."/>
            <person name="Ohm R."/>
            <person name="Sun H."/>
            <person name="Tunlid A."/>
            <person name="Henrissat B."/>
            <person name="Grigoriev I.V."/>
            <person name="Hibbett D.S."/>
            <person name="Martin F."/>
        </authorList>
    </citation>
    <scope>NUCLEOTIDE SEQUENCE [LARGE SCALE GENOMIC DNA]</scope>
    <source>
        <strain evidence="3 4">MD-312</strain>
    </source>
</reference>
<organism evidence="3 4">
    <name type="scientific">Hydnomerulius pinastri MD-312</name>
    <dbReference type="NCBI Taxonomy" id="994086"/>
    <lineage>
        <taxon>Eukaryota</taxon>
        <taxon>Fungi</taxon>
        <taxon>Dikarya</taxon>
        <taxon>Basidiomycota</taxon>
        <taxon>Agaricomycotina</taxon>
        <taxon>Agaricomycetes</taxon>
        <taxon>Agaricomycetidae</taxon>
        <taxon>Boletales</taxon>
        <taxon>Boletales incertae sedis</taxon>
        <taxon>Leucogyrophana</taxon>
    </lineage>
</organism>